<name>A0A9P6N7Z1_9BASI</name>
<sequence length="593" mass="67254">MSSNFNLTNIKLKFKLTKPHELEVKETNTRPNSKTHGHINGIKPGTIFKDRYILSQAGLHTPLQAGIAGSDKRGGTESVVFNGNYPYGDGGDIIWYMGSGGFRCPITGKPTKTMSSDQTITGAANKSLVESSKTFNPIRVIRGSSIQNSPWAPMEGYRYDGLYKVTKQIKTIDPSNETEFTCYMWRMERILDDENDYEIPVKNGLELLALKRSKEGIARKYREDLKGSNYLNQNGLISKIVPKKRLKEDTNKNQNYPNKSSLSKTGNNLIDNKMITGSSKTITMNVKKPKENISHEQALLRRIKIPKKSHQHHPNVSINIPKHQKNSMLIQSSSTSTIPISNSYSSRSEENPIPSNLSSPSSTPHSPLIMNQIEGTTNNNRLTKDLPKLKEKDSNSLQNDNNNHVLVKEEEEEDDDADLISNKATNLFPPFYDTKNPGKSIKEENSDQNQSIQNNSKNKIQESIEEDIDELSEINSGHELQQSSKENNQALNEEEGTNWLSFIDSNEPEEEEEDMNWALLSPKRFSTTTNTENDQRFQDLMILPPSITTNHDIPNDQNNESLMDPNIYNNRIEFDFDNWKYFVDGFEIVDNDE</sequence>
<organism evidence="5 6">
    <name type="scientific">Cronartium quercuum f. sp. fusiforme G11</name>
    <dbReference type="NCBI Taxonomy" id="708437"/>
    <lineage>
        <taxon>Eukaryota</taxon>
        <taxon>Fungi</taxon>
        <taxon>Dikarya</taxon>
        <taxon>Basidiomycota</taxon>
        <taxon>Pucciniomycotina</taxon>
        <taxon>Pucciniomycetes</taxon>
        <taxon>Pucciniales</taxon>
        <taxon>Coleosporiaceae</taxon>
        <taxon>Cronartium</taxon>
    </lineage>
</organism>
<dbReference type="PANTHER" id="PTHR14140">
    <property type="entry name" value="E3 UBIQUITIN-PROTEIN LIGASE UHRF-RELATED"/>
    <property type="match status" value="1"/>
</dbReference>
<dbReference type="GO" id="GO:0016567">
    <property type="term" value="P:protein ubiquitination"/>
    <property type="evidence" value="ECO:0007669"/>
    <property type="project" value="TreeGrafter"/>
</dbReference>
<dbReference type="InterPro" id="IPR003105">
    <property type="entry name" value="SRA_YDG"/>
</dbReference>
<feature type="region of interest" description="Disordered" evidence="3">
    <location>
        <begin position="246"/>
        <end position="272"/>
    </location>
</feature>
<dbReference type="AlphaFoldDB" id="A0A9P6N7Z1"/>
<accession>A0A9P6N7Z1</accession>
<dbReference type="Pfam" id="PF02182">
    <property type="entry name" value="SAD_SRA"/>
    <property type="match status" value="1"/>
</dbReference>
<reference evidence="5" key="1">
    <citation type="submission" date="2013-11" db="EMBL/GenBank/DDBJ databases">
        <title>Genome sequence of the fusiform rust pathogen reveals effectors for host alternation and coevolution with pine.</title>
        <authorList>
            <consortium name="DOE Joint Genome Institute"/>
            <person name="Smith K."/>
            <person name="Pendleton A."/>
            <person name="Kubisiak T."/>
            <person name="Anderson C."/>
            <person name="Salamov A."/>
            <person name="Aerts A."/>
            <person name="Riley R."/>
            <person name="Clum A."/>
            <person name="Lindquist E."/>
            <person name="Ence D."/>
            <person name="Campbell M."/>
            <person name="Kronenberg Z."/>
            <person name="Feau N."/>
            <person name="Dhillon B."/>
            <person name="Hamelin R."/>
            <person name="Burleigh J."/>
            <person name="Smith J."/>
            <person name="Yandell M."/>
            <person name="Nelson C."/>
            <person name="Grigoriev I."/>
            <person name="Davis J."/>
        </authorList>
    </citation>
    <scope>NUCLEOTIDE SEQUENCE</scope>
    <source>
        <strain evidence="5">G11</strain>
    </source>
</reference>
<dbReference type="SUPFAM" id="SSF88697">
    <property type="entry name" value="PUA domain-like"/>
    <property type="match status" value="1"/>
</dbReference>
<evidence type="ECO:0000256" key="2">
    <source>
        <dbReference type="PROSITE-ProRule" id="PRU00358"/>
    </source>
</evidence>
<dbReference type="InterPro" id="IPR015947">
    <property type="entry name" value="PUA-like_sf"/>
</dbReference>
<evidence type="ECO:0000256" key="1">
    <source>
        <dbReference type="ARBA" id="ARBA00023242"/>
    </source>
</evidence>
<evidence type="ECO:0000259" key="4">
    <source>
        <dbReference type="PROSITE" id="PS51015"/>
    </source>
</evidence>
<evidence type="ECO:0000256" key="3">
    <source>
        <dbReference type="SAM" id="MobiDB-lite"/>
    </source>
</evidence>
<dbReference type="GO" id="GO:0044027">
    <property type="term" value="P:negative regulation of gene expression via chromosomal CpG island methylation"/>
    <property type="evidence" value="ECO:0007669"/>
    <property type="project" value="TreeGrafter"/>
</dbReference>
<feature type="compositionally biased region" description="Polar residues" evidence="3">
    <location>
        <begin position="395"/>
        <end position="404"/>
    </location>
</feature>
<dbReference type="Gene3D" id="2.30.280.10">
    <property type="entry name" value="SRA-YDG"/>
    <property type="match status" value="1"/>
</dbReference>
<feature type="domain" description="YDG" evidence="4">
    <location>
        <begin position="37"/>
        <end position="189"/>
    </location>
</feature>
<comment type="caution">
    <text evidence="5">The sequence shown here is derived from an EMBL/GenBank/DDBJ whole genome shotgun (WGS) entry which is preliminary data.</text>
</comment>
<feature type="compositionally biased region" description="Polar residues" evidence="3">
    <location>
        <begin position="478"/>
        <end position="491"/>
    </location>
</feature>
<dbReference type="PANTHER" id="PTHR14140:SF27">
    <property type="entry name" value="OS04G0289800 PROTEIN"/>
    <property type="match status" value="1"/>
</dbReference>
<feature type="compositionally biased region" description="Low complexity" evidence="3">
    <location>
        <begin position="448"/>
        <end position="458"/>
    </location>
</feature>
<dbReference type="Proteomes" id="UP000886653">
    <property type="component" value="Unassembled WGS sequence"/>
</dbReference>
<feature type="region of interest" description="Disordered" evidence="3">
    <location>
        <begin position="325"/>
        <end position="459"/>
    </location>
</feature>
<feature type="compositionally biased region" description="Basic and acidic residues" evidence="3">
    <location>
        <begin position="382"/>
        <end position="394"/>
    </location>
</feature>
<feature type="region of interest" description="Disordered" evidence="3">
    <location>
        <begin position="476"/>
        <end position="497"/>
    </location>
</feature>
<keyword evidence="6" id="KW-1185">Reference proteome</keyword>
<feature type="compositionally biased region" description="Acidic residues" evidence="3">
    <location>
        <begin position="409"/>
        <end position="418"/>
    </location>
</feature>
<dbReference type="OrthoDB" id="2270193at2759"/>
<dbReference type="SMART" id="SM00466">
    <property type="entry name" value="SRA"/>
    <property type="match status" value="1"/>
</dbReference>
<dbReference type="EMBL" id="MU167618">
    <property type="protein sequence ID" value="KAG0139354.1"/>
    <property type="molecule type" value="Genomic_DNA"/>
</dbReference>
<comment type="subcellular location">
    <subcellularLocation>
        <location evidence="2">Nucleus</location>
    </subcellularLocation>
</comment>
<dbReference type="InterPro" id="IPR036987">
    <property type="entry name" value="SRA-YDG_sf"/>
</dbReference>
<keyword evidence="1 2" id="KW-0539">Nucleus</keyword>
<evidence type="ECO:0000313" key="5">
    <source>
        <dbReference type="EMBL" id="KAG0139354.1"/>
    </source>
</evidence>
<evidence type="ECO:0000313" key="6">
    <source>
        <dbReference type="Proteomes" id="UP000886653"/>
    </source>
</evidence>
<feature type="compositionally biased region" description="Polar residues" evidence="3">
    <location>
        <begin position="252"/>
        <end position="272"/>
    </location>
</feature>
<dbReference type="GO" id="GO:0005634">
    <property type="term" value="C:nucleus"/>
    <property type="evidence" value="ECO:0007669"/>
    <property type="project" value="UniProtKB-SubCell"/>
</dbReference>
<dbReference type="PROSITE" id="PS51015">
    <property type="entry name" value="YDG"/>
    <property type="match status" value="1"/>
</dbReference>
<gene>
    <name evidence="5" type="ORF">CROQUDRAFT_666635</name>
</gene>
<protein>
    <recommendedName>
        <fullName evidence="4">YDG domain-containing protein</fullName>
    </recommendedName>
</protein>
<dbReference type="GO" id="GO:0061630">
    <property type="term" value="F:ubiquitin protein ligase activity"/>
    <property type="evidence" value="ECO:0007669"/>
    <property type="project" value="TreeGrafter"/>
</dbReference>
<feature type="compositionally biased region" description="Low complexity" evidence="3">
    <location>
        <begin position="332"/>
        <end position="369"/>
    </location>
</feature>
<proteinExistence type="predicted"/>
<dbReference type="InterPro" id="IPR045134">
    <property type="entry name" value="UHRF1/2-like"/>
</dbReference>